<dbReference type="EC" id="3.1.26.4" evidence="13"/>
<dbReference type="GO" id="GO:0046872">
    <property type="term" value="F:metal ion binding"/>
    <property type="evidence" value="ECO:0007669"/>
    <property type="project" value="UniProtKB-KW"/>
</dbReference>
<dbReference type="InterPro" id="IPR024567">
    <property type="entry name" value="RNase_HII/HIII_dom"/>
</dbReference>
<dbReference type="InterPro" id="IPR036397">
    <property type="entry name" value="RNaseH_sf"/>
</dbReference>
<dbReference type="AlphaFoldDB" id="A0A412G6Q2"/>
<keyword evidence="7 12" id="KW-0540">Nuclease</keyword>
<dbReference type="RefSeq" id="WP_117892751.1">
    <property type="nucleotide sequence ID" value="NZ_CABJCV010000001.1"/>
</dbReference>
<keyword evidence="6" id="KW-0963">Cytoplasm</keyword>
<dbReference type="GO" id="GO:0003723">
    <property type="term" value="F:RNA binding"/>
    <property type="evidence" value="ECO:0007669"/>
    <property type="project" value="UniProtKB-UniRule"/>
</dbReference>
<evidence type="ECO:0000256" key="9">
    <source>
        <dbReference type="ARBA" id="ARBA00022759"/>
    </source>
</evidence>
<comment type="similarity">
    <text evidence="5 13">Belongs to the RNase HII family.</text>
</comment>
<evidence type="ECO:0000256" key="13">
    <source>
        <dbReference type="RuleBase" id="RU003515"/>
    </source>
</evidence>
<dbReference type="GO" id="GO:0005737">
    <property type="term" value="C:cytoplasm"/>
    <property type="evidence" value="ECO:0007669"/>
    <property type="project" value="UniProtKB-SubCell"/>
</dbReference>
<evidence type="ECO:0000256" key="12">
    <source>
        <dbReference type="PROSITE-ProRule" id="PRU01319"/>
    </source>
</evidence>
<evidence type="ECO:0000256" key="3">
    <source>
        <dbReference type="ARBA" id="ARBA00004065"/>
    </source>
</evidence>
<comment type="catalytic activity">
    <reaction evidence="1 12 13">
        <text>Endonucleolytic cleavage to 5'-phosphomonoester.</text>
        <dbReference type="EC" id="3.1.26.4"/>
    </reaction>
</comment>
<feature type="binding site" evidence="12">
    <location>
        <position position="24"/>
    </location>
    <ligand>
        <name>a divalent metal cation</name>
        <dbReference type="ChEBI" id="CHEBI:60240"/>
    </ligand>
</feature>
<dbReference type="InterPro" id="IPR022898">
    <property type="entry name" value="RNase_HII"/>
</dbReference>
<keyword evidence="10 12" id="KW-0378">Hydrolase</keyword>
<dbReference type="InterPro" id="IPR001352">
    <property type="entry name" value="RNase_HII/HIII"/>
</dbReference>
<keyword evidence="9 12" id="KW-0255">Endonuclease</keyword>
<feature type="binding site" evidence="12">
    <location>
        <position position="114"/>
    </location>
    <ligand>
        <name>a divalent metal cation</name>
        <dbReference type="ChEBI" id="CHEBI:60240"/>
    </ligand>
</feature>
<evidence type="ECO:0000313" key="15">
    <source>
        <dbReference type="EMBL" id="RGR76965.1"/>
    </source>
</evidence>
<dbReference type="GO" id="GO:0004523">
    <property type="term" value="F:RNA-DNA hybrid ribonuclease activity"/>
    <property type="evidence" value="ECO:0007669"/>
    <property type="project" value="UniProtKB-UniRule"/>
</dbReference>
<keyword evidence="8 12" id="KW-0479">Metal-binding</keyword>
<dbReference type="CDD" id="cd07182">
    <property type="entry name" value="RNase_HII_bacteria_HII_like"/>
    <property type="match status" value="1"/>
</dbReference>
<dbReference type="PROSITE" id="PS51975">
    <property type="entry name" value="RNASE_H_2"/>
    <property type="match status" value="1"/>
</dbReference>
<dbReference type="GO" id="GO:0006298">
    <property type="term" value="P:mismatch repair"/>
    <property type="evidence" value="ECO:0007669"/>
    <property type="project" value="TreeGrafter"/>
</dbReference>
<comment type="caution">
    <text evidence="15">The sequence shown here is derived from an EMBL/GenBank/DDBJ whole genome shotgun (WGS) entry which is preliminary data.</text>
</comment>
<keyword evidence="11" id="KW-0464">Manganese</keyword>
<feature type="binding site" evidence="12">
    <location>
        <position position="25"/>
    </location>
    <ligand>
        <name>a divalent metal cation</name>
        <dbReference type="ChEBI" id="CHEBI:60240"/>
    </ligand>
</feature>
<proteinExistence type="inferred from homology"/>
<evidence type="ECO:0000256" key="6">
    <source>
        <dbReference type="ARBA" id="ARBA00022490"/>
    </source>
</evidence>
<dbReference type="PANTHER" id="PTHR10954">
    <property type="entry name" value="RIBONUCLEASE H2 SUBUNIT A"/>
    <property type="match status" value="1"/>
</dbReference>
<evidence type="ECO:0000256" key="10">
    <source>
        <dbReference type="ARBA" id="ARBA00022801"/>
    </source>
</evidence>
<dbReference type="PANTHER" id="PTHR10954:SF18">
    <property type="entry name" value="RIBONUCLEASE HII"/>
    <property type="match status" value="1"/>
</dbReference>
<evidence type="ECO:0000313" key="16">
    <source>
        <dbReference type="Proteomes" id="UP000284178"/>
    </source>
</evidence>
<dbReference type="SUPFAM" id="SSF53098">
    <property type="entry name" value="Ribonuclease H-like"/>
    <property type="match status" value="1"/>
</dbReference>
<evidence type="ECO:0000256" key="7">
    <source>
        <dbReference type="ARBA" id="ARBA00022722"/>
    </source>
</evidence>
<dbReference type="GeneID" id="83014049"/>
<evidence type="ECO:0000256" key="8">
    <source>
        <dbReference type="ARBA" id="ARBA00022723"/>
    </source>
</evidence>
<dbReference type="EMBL" id="QRUP01000001">
    <property type="protein sequence ID" value="RGR76965.1"/>
    <property type="molecule type" value="Genomic_DNA"/>
</dbReference>
<dbReference type="Pfam" id="PF01351">
    <property type="entry name" value="RNase_HII"/>
    <property type="match status" value="1"/>
</dbReference>
<evidence type="ECO:0000256" key="11">
    <source>
        <dbReference type="ARBA" id="ARBA00023211"/>
    </source>
</evidence>
<dbReference type="NCBIfam" id="NF000595">
    <property type="entry name" value="PRK00015.1-3"/>
    <property type="match status" value="1"/>
</dbReference>
<comment type="cofactor">
    <cofactor evidence="2">
        <name>Mg(2+)</name>
        <dbReference type="ChEBI" id="CHEBI:18420"/>
    </cofactor>
</comment>
<name>A0A412G6Q2_9FIRM</name>
<dbReference type="Proteomes" id="UP000284178">
    <property type="component" value="Unassembled WGS sequence"/>
</dbReference>
<dbReference type="Gene3D" id="3.30.420.10">
    <property type="entry name" value="Ribonuclease H-like superfamily/Ribonuclease H"/>
    <property type="match status" value="1"/>
</dbReference>
<comment type="subcellular location">
    <subcellularLocation>
        <location evidence="4">Cytoplasm</location>
    </subcellularLocation>
</comment>
<sequence>MNHQAGLEYERSFWDQGKHVVGIDEAGRGPIAGPLVVAGAVFDIGYANSEIYDSKALSEKKREKLFSLILREARCYKIKIVTPEEIDTLNIYRATQKAMEEIAREINAEAVLTDAMPLLHCAKPTLSIIKGDQKSLSIAAGSILAKVVRDHIMLGYDRLYPEYGFARHKGYPTKAHLEAMEKYGVLPFYRKSYGPVARMNQMTLDLD</sequence>
<comment type="function">
    <text evidence="3 13">Endonuclease that specifically degrades the RNA of RNA-DNA hybrids.</text>
</comment>
<feature type="domain" description="RNase H type-2" evidence="14">
    <location>
        <begin position="18"/>
        <end position="205"/>
    </location>
</feature>
<evidence type="ECO:0000256" key="5">
    <source>
        <dbReference type="ARBA" id="ARBA00007383"/>
    </source>
</evidence>
<comment type="cofactor">
    <cofactor evidence="12">
        <name>Mn(2+)</name>
        <dbReference type="ChEBI" id="CHEBI:29035"/>
    </cofactor>
    <cofactor evidence="12">
        <name>Mg(2+)</name>
        <dbReference type="ChEBI" id="CHEBI:18420"/>
    </cofactor>
    <text evidence="12">Manganese or magnesium. Binds 1 divalent metal ion per monomer in the absence of substrate. May bind a second metal ion after substrate binding.</text>
</comment>
<organism evidence="15 16">
    <name type="scientific">Holdemania filiformis</name>
    <dbReference type="NCBI Taxonomy" id="61171"/>
    <lineage>
        <taxon>Bacteria</taxon>
        <taxon>Bacillati</taxon>
        <taxon>Bacillota</taxon>
        <taxon>Erysipelotrichia</taxon>
        <taxon>Erysipelotrichales</taxon>
        <taxon>Erysipelotrichaceae</taxon>
        <taxon>Holdemania</taxon>
    </lineage>
</organism>
<evidence type="ECO:0000256" key="1">
    <source>
        <dbReference type="ARBA" id="ARBA00000077"/>
    </source>
</evidence>
<protein>
    <recommendedName>
        <fullName evidence="13">Ribonuclease</fullName>
        <ecNumber evidence="13">3.1.26.4</ecNumber>
    </recommendedName>
</protein>
<reference evidence="15 16" key="1">
    <citation type="submission" date="2018-08" db="EMBL/GenBank/DDBJ databases">
        <title>A genome reference for cultivated species of the human gut microbiota.</title>
        <authorList>
            <person name="Zou Y."/>
            <person name="Xue W."/>
            <person name="Luo G."/>
        </authorList>
    </citation>
    <scope>NUCLEOTIDE SEQUENCE [LARGE SCALE GENOMIC DNA]</scope>
    <source>
        <strain evidence="15 16">AF24-29</strain>
    </source>
</reference>
<dbReference type="InterPro" id="IPR012337">
    <property type="entry name" value="RNaseH-like_sf"/>
</dbReference>
<evidence type="ECO:0000256" key="2">
    <source>
        <dbReference type="ARBA" id="ARBA00001946"/>
    </source>
</evidence>
<evidence type="ECO:0000256" key="4">
    <source>
        <dbReference type="ARBA" id="ARBA00004496"/>
    </source>
</evidence>
<accession>A0A412G6Q2</accession>
<keyword evidence="16" id="KW-1185">Reference proteome</keyword>
<evidence type="ECO:0000259" key="14">
    <source>
        <dbReference type="PROSITE" id="PS51975"/>
    </source>
</evidence>
<dbReference type="GO" id="GO:0043137">
    <property type="term" value="P:DNA replication, removal of RNA primer"/>
    <property type="evidence" value="ECO:0007669"/>
    <property type="project" value="TreeGrafter"/>
</dbReference>
<gene>
    <name evidence="15" type="ORF">DWY25_01325</name>
</gene>
<dbReference type="GO" id="GO:0032299">
    <property type="term" value="C:ribonuclease H2 complex"/>
    <property type="evidence" value="ECO:0007669"/>
    <property type="project" value="TreeGrafter"/>
</dbReference>